<protein>
    <submittedName>
        <fullName evidence="5">G6230 protein</fullName>
    </submittedName>
</protein>
<feature type="compositionally biased region" description="Acidic residues" evidence="3">
    <location>
        <begin position="416"/>
        <end position="432"/>
    </location>
</feature>
<evidence type="ECO:0000313" key="5">
    <source>
        <dbReference type="EMBL" id="CAL5223679.1"/>
    </source>
</evidence>
<evidence type="ECO:0000256" key="2">
    <source>
        <dbReference type="ARBA" id="ARBA00023134"/>
    </source>
</evidence>
<keyword evidence="2" id="KW-0342">GTP-binding</keyword>
<gene>
    <name evidence="5" type="primary">g6230</name>
    <name evidence="5" type="ORF">VP750_LOCUS5338</name>
</gene>
<proteinExistence type="predicted"/>
<dbReference type="EMBL" id="CAXHTA020000009">
    <property type="protein sequence ID" value="CAL5223679.1"/>
    <property type="molecule type" value="Genomic_DNA"/>
</dbReference>
<accession>A0ABP1FX71</accession>
<dbReference type="SUPFAM" id="SSF52540">
    <property type="entry name" value="P-loop containing nucleoside triphosphate hydrolases"/>
    <property type="match status" value="1"/>
</dbReference>
<dbReference type="Gene3D" id="3.40.50.300">
    <property type="entry name" value="P-loop containing nucleotide triphosphate hydrolases"/>
    <property type="match status" value="1"/>
</dbReference>
<dbReference type="PANTHER" id="PTHR10903">
    <property type="entry name" value="GTPASE, IMAP FAMILY MEMBER-RELATED"/>
    <property type="match status" value="1"/>
</dbReference>
<name>A0ABP1FX71_9CHLO</name>
<evidence type="ECO:0000313" key="6">
    <source>
        <dbReference type="Proteomes" id="UP001497392"/>
    </source>
</evidence>
<dbReference type="InterPro" id="IPR027417">
    <property type="entry name" value="P-loop_NTPase"/>
</dbReference>
<feature type="domain" description="AIG1-type G" evidence="4">
    <location>
        <begin position="113"/>
        <end position="333"/>
    </location>
</feature>
<dbReference type="PROSITE" id="PS51720">
    <property type="entry name" value="G_AIG1"/>
    <property type="match status" value="1"/>
</dbReference>
<keyword evidence="1" id="KW-0547">Nucleotide-binding</keyword>
<dbReference type="InterPro" id="IPR006703">
    <property type="entry name" value="G_AIG1"/>
</dbReference>
<reference evidence="5 6" key="1">
    <citation type="submission" date="2024-06" db="EMBL/GenBank/DDBJ databases">
        <authorList>
            <person name="Kraege A."/>
            <person name="Thomma B."/>
        </authorList>
    </citation>
    <scope>NUCLEOTIDE SEQUENCE [LARGE SCALE GENOMIC DNA]</scope>
</reference>
<dbReference type="Pfam" id="PF04548">
    <property type="entry name" value="AIG1"/>
    <property type="match status" value="1"/>
</dbReference>
<evidence type="ECO:0000256" key="1">
    <source>
        <dbReference type="ARBA" id="ARBA00022741"/>
    </source>
</evidence>
<sequence>MATIEEEYVEGEEFDEEDDDAFEYEEEEDGEVEDADDEDDEEMIEAVPQEEMINIPGLGPMPIRNLPQGMGRPQPRVQPQSDAPQEWKGLRQHPASTQQVFRDLLSRMGDQGRKKLTILLLGKTGVGKSSTVNSILAETVAHVVVMQGPASRAQAISRTAAGFTLTLIDTPGVLEGDAVDGAALGSTLSQVRNRPVDIVLYLSRLDEFRVDASDVQVIEGITNRLGSTIWNNTFIGFTHGKLSSLPDGLTYDEYVERRAQALRSAIRKHSGAKLAELPVALIENSSRAPTNDSGEKLLGNKRAWLPDLMTEVADKAMQWSPYTYSPEEVKRNDPNKKRRWLIPLVLAAQIAFKVFVLDRVLEEDGITGDAYGPYDMDFVVEERQRVAREKERARRRKQASKGQQKRLPAVSSVIQDFDEDEDDDYEDDDYED</sequence>
<evidence type="ECO:0000256" key="3">
    <source>
        <dbReference type="SAM" id="MobiDB-lite"/>
    </source>
</evidence>
<feature type="region of interest" description="Disordered" evidence="3">
    <location>
        <begin position="64"/>
        <end position="95"/>
    </location>
</feature>
<feature type="region of interest" description="Disordered" evidence="3">
    <location>
        <begin position="389"/>
        <end position="432"/>
    </location>
</feature>
<organism evidence="5 6">
    <name type="scientific">Coccomyxa viridis</name>
    <dbReference type="NCBI Taxonomy" id="1274662"/>
    <lineage>
        <taxon>Eukaryota</taxon>
        <taxon>Viridiplantae</taxon>
        <taxon>Chlorophyta</taxon>
        <taxon>core chlorophytes</taxon>
        <taxon>Trebouxiophyceae</taxon>
        <taxon>Trebouxiophyceae incertae sedis</taxon>
        <taxon>Coccomyxaceae</taxon>
        <taxon>Coccomyxa</taxon>
    </lineage>
</organism>
<feature type="region of interest" description="Disordered" evidence="3">
    <location>
        <begin position="1"/>
        <end position="42"/>
    </location>
</feature>
<dbReference type="InterPro" id="IPR045058">
    <property type="entry name" value="GIMA/IAN/Toc"/>
</dbReference>
<evidence type="ECO:0000259" key="4">
    <source>
        <dbReference type="PROSITE" id="PS51720"/>
    </source>
</evidence>
<dbReference type="Proteomes" id="UP001497392">
    <property type="component" value="Unassembled WGS sequence"/>
</dbReference>
<keyword evidence="6" id="KW-1185">Reference proteome</keyword>
<comment type="caution">
    <text evidence="5">The sequence shown here is derived from an EMBL/GenBank/DDBJ whole genome shotgun (WGS) entry which is preliminary data.</text>
</comment>
<dbReference type="PANTHER" id="PTHR10903:SF149">
    <property type="entry name" value="TRANSLOCASE OF CHLOROPLAST 33, CHLOROPLASTIC"/>
    <property type="match status" value="1"/>
</dbReference>